<feature type="transmembrane region" description="Helical" evidence="2">
    <location>
        <begin position="182"/>
        <end position="203"/>
    </location>
</feature>
<feature type="transmembrane region" description="Helical" evidence="2">
    <location>
        <begin position="215"/>
        <end position="234"/>
    </location>
</feature>
<comment type="caution">
    <text evidence="3">The sequence shown here is derived from an EMBL/GenBank/DDBJ whole genome shotgun (WGS) entry which is preliminary data.</text>
</comment>
<organism evidence="3 4">
    <name type="scientific">Catenuloplanes atrovinosus</name>
    <dbReference type="NCBI Taxonomy" id="137266"/>
    <lineage>
        <taxon>Bacteria</taxon>
        <taxon>Bacillati</taxon>
        <taxon>Actinomycetota</taxon>
        <taxon>Actinomycetes</taxon>
        <taxon>Micromonosporales</taxon>
        <taxon>Micromonosporaceae</taxon>
        <taxon>Catenuloplanes</taxon>
    </lineage>
</organism>
<evidence type="ECO:0000313" key="4">
    <source>
        <dbReference type="Proteomes" id="UP001183643"/>
    </source>
</evidence>
<keyword evidence="2" id="KW-1133">Transmembrane helix</keyword>
<dbReference type="EMBL" id="JAVDYB010000001">
    <property type="protein sequence ID" value="MDR7281090.1"/>
    <property type="molecule type" value="Genomic_DNA"/>
</dbReference>
<feature type="region of interest" description="Disordered" evidence="1">
    <location>
        <begin position="86"/>
        <end position="107"/>
    </location>
</feature>
<evidence type="ECO:0000256" key="2">
    <source>
        <dbReference type="SAM" id="Phobius"/>
    </source>
</evidence>
<protein>
    <submittedName>
        <fullName evidence="3">Uncharacterized protein</fullName>
    </submittedName>
</protein>
<keyword evidence="2" id="KW-0812">Transmembrane</keyword>
<gene>
    <name evidence="3" type="ORF">J2S41_007868</name>
</gene>
<name>A0AAE3YWM2_9ACTN</name>
<reference evidence="3" key="1">
    <citation type="submission" date="2023-07" db="EMBL/GenBank/DDBJ databases">
        <title>Sequencing the genomes of 1000 actinobacteria strains.</title>
        <authorList>
            <person name="Klenk H.-P."/>
        </authorList>
    </citation>
    <scope>NUCLEOTIDE SEQUENCE</scope>
    <source>
        <strain evidence="3">DSM 44707</strain>
    </source>
</reference>
<dbReference type="Proteomes" id="UP001183643">
    <property type="component" value="Unassembled WGS sequence"/>
</dbReference>
<sequence length="236" mass="24815">MNADEYRRQLAALAEATARRDADLLATERAYHDGAATATAELVRAEAMAGAAERRADALAVSVAEVDREAARIWAALRAMHRRRPGWASRVGDPPEPLLPQSPDLGYPDQVDPEARARALLDRAVRRVHAARRGAPRPSPPRRVLPLLPVLGAAAAAFTALFAAGLVTLGGGYTTAQLVLRVAGWSAFFVAPFTGLPVASALLDRMFGSRLDIGAVGLLVLGGMASASGISMALSH</sequence>
<dbReference type="RefSeq" id="WP_310376037.1">
    <property type="nucleotide sequence ID" value="NZ_JAVDYB010000001.1"/>
</dbReference>
<keyword evidence="2" id="KW-0472">Membrane</keyword>
<proteinExistence type="predicted"/>
<dbReference type="AlphaFoldDB" id="A0AAE3YWM2"/>
<evidence type="ECO:0000256" key="1">
    <source>
        <dbReference type="SAM" id="MobiDB-lite"/>
    </source>
</evidence>
<evidence type="ECO:0000313" key="3">
    <source>
        <dbReference type="EMBL" id="MDR7281090.1"/>
    </source>
</evidence>
<feature type="transmembrane region" description="Helical" evidence="2">
    <location>
        <begin position="147"/>
        <end position="170"/>
    </location>
</feature>
<accession>A0AAE3YWM2</accession>
<keyword evidence="4" id="KW-1185">Reference proteome</keyword>